<dbReference type="eggNOG" id="COG1399">
    <property type="taxonomic scope" value="Bacteria"/>
</dbReference>
<dbReference type="RefSeq" id="WP_027260795.1">
    <property type="nucleotide sequence ID" value="NZ_FPAW01000007.1"/>
</dbReference>
<evidence type="ECO:0000313" key="2">
    <source>
        <dbReference type="EMBL" id="SFT76118.1"/>
    </source>
</evidence>
<protein>
    <submittedName>
        <fullName evidence="2">Uncharacterized metal-binding protein YceD, DUF177 family</fullName>
    </submittedName>
</protein>
<dbReference type="InterPro" id="IPR003772">
    <property type="entry name" value="YceD"/>
</dbReference>
<sequence length="178" mass="19097">MSDTSALRVADLAQNAPTSFELRPNAPTCAALAAELGLIGLRKLRFAGQIAARGRRDWELTGTLGATVVQPCVVTLDPVTSRIDVDVRRLYVAALPEIEEEEVEMPEDDTVEPLGSVIDPGAVMAEALALALPLYPRKDGVDLNEAVFSEPGVQPMTDEDARPFAGLADLRDSLKKET</sequence>
<proteinExistence type="predicted"/>
<evidence type="ECO:0000256" key="1">
    <source>
        <dbReference type="SAM" id="MobiDB-lite"/>
    </source>
</evidence>
<name>A0A1I7AME9_9RHOB</name>
<feature type="compositionally biased region" description="Basic and acidic residues" evidence="1">
    <location>
        <begin position="169"/>
        <end position="178"/>
    </location>
</feature>
<organism evidence="2 3">
    <name type="scientific">Sedimentitalea nanhaiensis</name>
    <dbReference type="NCBI Taxonomy" id="999627"/>
    <lineage>
        <taxon>Bacteria</taxon>
        <taxon>Pseudomonadati</taxon>
        <taxon>Pseudomonadota</taxon>
        <taxon>Alphaproteobacteria</taxon>
        <taxon>Rhodobacterales</taxon>
        <taxon>Paracoccaceae</taxon>
        <taxon>Sedimentitalea</taxon>
    </lineage>
</organism>
<dbReference type="Proteomes" id="UP000182466">
    <property type="component" value="Unassembled WGS sequence"/>
</dbReference>
<dbReference type="AlphaFoldDB" id="A0A1I7AME9"/>
<keyword evidence="3" id="KW-1185">Reference proteome</keyword>
<dbReference type="STRING" id="999627.SAMN05216236_10760"/>
<dbReference type="EMBL" id="FPAW01000007">
    <property type="protein sequence ID" value="SFT76118.1"/>
    <property type="molecule type" value="Genomic_DNA"/>
</dbReference>
<gene>
    <name evidence="2" type="ORF">SAMN05216236_10760</name>
</gene>
<dbReference type="OrthoDB" id="8443793at2"/>
<dbReference type="Pfam" id="PF02620">
    <property type="entry name" value="YceD"/>
    <property type="match status" value="1"/>
</dbReference>
<evidence type="ECO:0000313" key="3">
    <source>
        <dbReference type="Proteomes" id="UP000182466"/>
    </source>
</evidence>
<accession>A0A1I7AME9</accession>
<reference evidence="2 3" key="1">
    <citation type="submission" date="2016-10" db="EMBL/GenBank/DDBJ databases">
        <authorList>
            <person name="de Groot N.N."/>
        </authorList>
    </citation>
    <scope>NUCLEOTIDE SEQUENCE [LARGE SCALE GENOMIC DNA]</scope>
    <source>
        <strain evidence="2 3">CGMCC 1.10959</strain>
    </source>
</reference>
<feature type="region of interest" description="Disordered" evidence="1">
    <location>
        <begin position="152"/>
        <end position="178"/>
    </location>
</feature>